<dbReference type="PANTHER" id="PTHR32502">
    <property type="entry name" value="N-ACETYLGALACTOSAMINE PERMEASE II COMPONENT-RELATED"/>
    <property type="match status" value="1"/>
</dbReference>
<keyword evidence="1" id="KW-0677">Repeat</keyword>
<dbReference type="InterPro" id="IPR035466">
    <property type="entry name" value="GlmS/AgaS_SIS"/>
</dbReference>
<dbReference type="PANTHER" id="PTHR32502:SF3">
    <property type="entry name" value="D-GALACTOSAMINE-6-PHOSPHATE DEAMINASE AGAS-RELATED"/>
    <property type="match status" value="1"/>
</dbReference>
<dbReference type="GO" id="GO:1901135">
    <property type="term" value="P:carbohydrate derivative metabolic process"/>
    <property type="evidence" value="ECO:0007669"/>
    <property type="project" value="InterPro"/>
</dbReference>
<dbReference type="CDD" id="cd05008">
    <property type="entry name" value="SIS_GlmS_GlmD_1"/>
    <property type="match status" value="1"/>
</dbReference>
<dbReference type="STRING" id="582851.GCA_900162665_00997"/>
<dbReference type="GO" id="GO:0097367">
    <property type="term" value="F:carbohydrate derivative binding"/>
    <property type="evidence" value="ECO:0007669"/>
    <property type="project" value="InterPro"/>
</dbReference>
<feature type="domain" description="SIS" evidence="2">
    <location>
        <begin position="218"/>
        <end position="371"/>
    </location>
</feature>
<keyword evidence="4" id="KW-1185">Reference proteome</keyword>
<dbReference type="GO" id="GO:0005886">
    <property type="term" value="C:plasma membrane"/>
    <property type="evidence" value="ECO:0007669"/>
    <property type="project" value="TreeGrafter"/>
</dbReference>
<dbReference type="Gene3D" id="3.40.50.10490">
    <property type="entry name" value="Glucose-6-phosphate isomerase like protein, domain 1"/>
    <property type="match status" value="2"/>
</dbReference>
<name>A0A511ZJX2_9BACI</name>
<dbReference type="SUPFAM" id="SSF53697">
    <property type="entry name" value="SIS domain"/>
    <property type="match status" value="1"/>
</dbReference>
<evidence type="ECO:0000259" key="2">
    <source>
        <dbReference type="PROSITE" id="PS51464"/>
    </source>
</evidence>
<evidence type="ECO:0000313" key="4">
    <source>
        <dbReference type="Proteomes" id="UP000321558"/>
    </source>
</evidence>
<dbReference type="InterPro" id="IPR050303">
    <property type="entry name" value="GatZ_KbaZ_carbometab"/>
</dbReference>
<dbReference type="OrthoDB" id="9779207at2"/>
<dbReference type="RefSeq" id="WP_147210710.1">
    <property type="nucleotide sequence ID" value="NZ_BJYM01000009.1"/>
</dbReference>
<comment type="caution">
    <text evidence="3">The sequence shown here is derived from an EMBL/GenBank/DDBJ whole genome shotgun (WGS) entry which is preliminary data.</text>
</comment>
<feature type="domain" description="SIS" evidence="2">
    <location>
        <begin position="45"/>
        <end position="201"/>
    </location>
</feature>
<dbReference type="AlphaFoldDB" id="A0A511ZJX2"/>
<dbReference type="GO" id="GO:0016853">
    <property type="term" value="F:isomerase activity"/>
    <property type="evidence" value="ECO:0007669"/>
    <property type="project" value="UniProtKB-KW"/>
</dbReference>
<dbReference type="InterPro" id="IPR046348">
    <property type="entry name" value="SIS_dom_sf"/>
</dbReference>
<protein>
    <submittedName>
        <fullName evidence="3">Tagatose-6-phosphate ketose isomerase</fullName>
    </submittedName>
</protein>
<proteinExistence type="predicted"/>
<keyword evidence="3" id="KW-0413">Isomerase</keyword>
<dbReference type="Pfam" id="PF01380">
    <property type="entry name" value="SIS"/>
    <property type="match status" value="2"/>
</dbReference>
<dbReference type="InterPro" id="IPR001347">
    <property type="entry name" value="SIS_dom"/>
</dbReference>
<reference evidence="3 4" key="1">
    <citation type="submission" date="2019-07" db="EMBL/GenBank/DDBJ databases">
        <title>Whole genome shotgun sequence of Oceanobacillus sojae NBRC 105379.</title>
        <authorList>
            <person name="Hosoyama A."/>
            <person name="Uohara A."/>
            <person name="Ohji S."/>
            <person name="Ichikawa N."/>
        </authorList>
    </citation>
    <scope>NUCLEOTIDE SEQUENCE [LARGE SCALE GENOMIC DNA]</scope>
    <source>
        <strain evidence="3 4">NBRC 105379</strain>
    </source>
</reference>
<dbReference type="PROSITE" id="PS51464">
    <property type="entry name" value="SIS"/>
    <property type="match status" value="2"/>
</dbReference>
<evidence type="ECO:0000313" key="3">
    <source>
        <dbReference type="EMBL" id="GEN87752.1"/>
    </source>
</evidence>
<organism evidence="3 4">
    <name type="scientific">Oceanobacillus sojae</name>
    <dbReference type="NCBI Taxonomy" id="582851"/>
    <lineage>
        <taxon>Bacteria</taxon>
        <taxon>Bacillati</taxon>
        <taxon>Bacillota</taxon>
        <taxon>Bacilli</taxon>
        <taxon>Bacillales</taxon>
        <taxon>Bacillaceae</taxon>
        <taxon>Oceanobacillus</taxon>
    </lineage>
</organism>
<dbReference type="GO" id="GO:0009401">
    <property type="term" value="P:phosphoenolpyruvate-dependent sugar phosphotransferase system"/>
    <property type="evidence" value="ECO:0007669"/>
    <property type="project" value="TreeGrafter"/>
</dbReference>
<sequence>MFQLTEQELKEGYGGYTAKEINQQPKVWLEAFANFEENRKRYQDFIQSILKKHTQVKVLLAGAGTSAFAGDVTAYVLQRQYQGAVQFEAAATTDIVSNPENYLFKEVPTILVSFARSGNSPESVAAVELGEQIVKDFYQVVITCNKEGELAKRTENDANSLSILTPDDAHDQGFAMTSSYTSMMLLCYELFSLKPTSKQRIELLAKCAENVLGRVTPTVEEILEIPMDRIVYLGSGLLQHVAHEASLKMLELTGGEVAAVYESSLGFRHGPKSILNDQSAVVVFLSEDPYTRKYDLDIVRELAAEDSQLKLIVIGERYDKAVEELADWSLFVNHTESVIQNDFYNSLLYIILPQVLALKKSAQLGVTPDNPSPSGSLNRVVQGVTIYDYSGDGEK</sequence>
<dbReference type="Proteomes" id="UP000321558">
    <property type="component" value="Unassembled WGS sequence"/>
</dbReference>
<gene>
    <name evidence="3" type="primary">agaS</name>
    <name evidence="3" type="ORF">OSO01_24910</name>
</gene>
<accession>A0A511ZJX2</accession>
<dbReference type="EMBL" id="BJYM01000009">
    <property type="protein sequence ID" value="GEN87752.1"/>
    <property type="molecule type" value="Genomic_DNA"/>
</dbReference>
<evidence type="ECO:0000256" key="1">
    <source>
        <dbReference type="ARBA" id="ARBA00022737"/>
    </source>
</evidence>